<accession>A0A0H3HAL5</accession>
<dbReference type="EMBL" id="CP003218">
    <property type="protein sequence ID" value="AEX03395.1"/>
    <property type="molecule type" value="Genomic_DNA"/>
</dbReference>
<proteinExistence type="predicted"/>
<sequence length="136" mass="15669">MYLKHGLYRFTLVAALFALTACSWIDGYSSTAHQQLLMLEQLHLQFISDAAAAPLDQRLLSYEDRQIRPLFSLALSDSDALRQSNLHVLEKNYQRLYRRVVPQERALMPFEAGILAQQTEKLYQQAINGEQQRSGR</sequence>
<name>A0A0H3HAL5_KLEM8</name>
<dbReference type="PROSITE" id="PS51257">
    <property type="entry name" value="PROKAR_LIPOPROTEIN"/>
    <property type="match status" value="1"/>
</dbReference>
<organism evidence="1 2">
    <name type="scientific">Klebsiella michiganensis (strain ATCC 8724 / DSM 4798 / JCM 20051 / NBRC 3318 / NRRL B-199 / KCTC 1686 / BUCSAV 143 / CCM 1901)</name>
    <dbReference type="NCBI Taxonomy" id="1006551"/>
    <lineage>
        <taxon>Bacteria</taxon>
        <taxon>Pseudomonadati</taxon>
        <taxon>Pseudomonadota</taxon>
        <taxon>Gammaproteobacteria</taxon>
        <taxon>Enterobacterales</taxon>
        <taxon>Enterobacteriaceae</taxon>
        <taxon>Klebsiella/Raoultella group</taxon>
        <taxon>Klebsiella</taxon>
    </lineage>
</organism>
<dbReference type="AlphaFoldDB" id="A0A0H3HAL5"/>
<dbReference type="HOGENOM" id="CLU_1872700_0_0_6"/>
<reference evidence="1 2" key="1">
    <citation type="journal article" date="2012" name="J. Bacteriol.">
        <title>Complete genome sequence of Klebsiella oxytoca KCTC 1686, used in production of 2,3-butanediol.</title>
        <authorList>
            <person name="Shin S.H."/>
            <person name="Kim S."/>
            <person name="Kim J.Y."/>
            <person name="Lee S."/>
            <person name="Um Y."/>
            <person name="Oh M.K."/>
            <person name="Kim Y.R."/>
            <person name="Lee J."/>
            <person name="Yang K.S."/>
        </authorList>
    </citation>
    <scope>NUCLEOTIDE SEQUENCE [LARGE SCALE GENOMIC DNA]</scope>
    <source>
        <strain evidence="2">ATCC 8724 / DSM 4798 / JCM 20051 / NBRC 3318 / NRRL B-199 / KCTC 1686</strain>
    </source>
</reference>
<protein>
    <submittedName>
        <fullName evidence="1">Lipoprotein</fullName>
    </submittedName>
</protein>
<dbReference type="KEGG" id="kox:KOX_08335"/>
<gene>
    <name evidence="1" type="ordered locus">KOX_08335</name>
</gene>
<dbReference type="PATRIC" id="fig|1006551.4.peg.1679"/>
<evidence type="ECO:0000313" key="2">
    <source>
        <dbReference type="Proteomes" id="UP000007843"/>
    </source>
</evidence>
<evidence type="ECO:0000313" key="1">
    <source>
        <dbReference type="EMBL" id="AEX03395.1"/>
    </source>
</evidence>
<dbReference type="Proteomes" id="UP000007843">
    <property type="component" value="Chromosome"/>
</dbReference>
<keyword evidence="1" id="KW-0449">Lipoprotein</keyword>
<dbReference type="RefSeq" id="WP_014227548.1">
    <property type="nucleotide sequence ID" value="NC_016612.1"/>
</dbReference>